<dbReference type="Proteomes" id="UP000018209">
    <property type="component" value="Unassembled WGS sequence"/>
</dbReference>
<comment type="caution">
    <text evidence="1">The sequence shown here is derived from an EMBL/GenBank/DDBJ whole genome shotgun (WGS) entry which is preliminary data.</text>
</comment>
<proteinExistence type="predicted"/>
<protein>
    <recommendedName>
        <fullName evidence="3">Transposase</fullName>
    </recommendedName>
</protein>
<accession>A0ABQ0ISF2</accession>
<evidence type="ECO:0000313" key="1">
    <source>
        <dbReference type="EMBL" id="GAD25144.1"/>
    </source>
</evidence>
<organism evidence="1 2">
    <name type="scientific">Gluconobacter thailandicus NBRC 3257</name>
    <dbReference type="NCBI Taxonomy" id="1381097"/>
    <lineage>
        <taxon>Bacteria</taxon>
        <taxon>Pseudomonadati</taxon>
        <taxon>Pseudomonadota</taxon>
        <taxon>Alphaproteobacteria</taxon>
        <taxon>Acetobacterales</taxon>
        <taxon>Acetobacteraceae</taxon>
        <taxon>Gluconobacter</taxon>
    </lineage>
</organism>
<keyword evidence="2" id="KW-1185">Reference proteome</keyword>
<gene>
    <name evidence="1" type="ORF">NBRC3257_0143</name>
</gene>
<evidence type="ECO:0008006" key="3">
    <source>
        <dbReference type="Google" id="ProtNLM"/>
    </source>
</evidence>
<sequence length="42" mass="5055">MQFTPHRPQSGFYNPTPYLLIVENPKKILCFFHVIYWKNGND</sequence>
<name>A0ABQ0ISF2_GLUTH</name>
<evidence type="ECO:0000313" key="2">
    <source>
        <dbReference type="Proteomes" id="UP000018209"/>
    </source>
</evidence>
<reference evidence="1 2" key="1">
    <citation type="submission" date="2013-08" db="EMBL/GenBank/DDBJ databases">
        <title>Gluconobacter thailandicus NBRC 3257 whole genome sequence.</title>
        <authorList>
            <person name="Matsutani M."/>
            <person name="Yakushi T."/>
            <person name="Matsushita K."/>
        </authorList>
    </citation>
    <scope>NUCLEOTIDE SEQUENCE [LARGE SCALE GENOMIC DNA]</scope>
    <source>
        <strain evidence="1 2">NBRC 3257</strain>
    </source>
</reference>
<dbReference type="EMBL" id="BASM01000001">
    <property type="protein sequence ID" value="GAD25144.1"/>
    <property type="molecule type" value="Genomic_DNA"/>
</dbReference>